<dbReference type="GO" id="GO:0006813">
    <property type="term" value="P:potassium ion transport"/>
    <property type="evidence" value="ECO:0007669"/>
    <property type="project" value="UniProtKB-KW"/>
</dbReference>
<feature type="transmembrane region" description="Helical" evidence="10">
    <location>
        <begin position="300"/>
        <end position="322"/>
    </location>
</feature>
<keyword evidence="14" id="KW-1185">Reference proteome</keyword>
<dbReference type="InterPro" id="IPR038770">
    <property type="entry name" value="Na+/solute_symporter_sf"/>
</dbReference>
<feature type="domain" description="Cation/H+ exchanger transmembrane" evidence="11">
    <location>
        <begin position="16"/>
        <end position="375"/>
    </location>
</feature>
<dbReference type="InterPro" id="IPR036291">
    <property type="entry name" value="NAD(P)-bd_dom_sf"/>
</dbReference>
<dbReference type="AlphaFoldDB" id="A0A2D0NIA5"/>
<feature type="transmembrane region" description="Helical" evidence="10">
    <location>
        <begin position="6"/>
        <end position="25"/>
    </location>
</feature>
<dbReference type="GO" id="GO:1902600">
    <property type="term" value="P:proton transmembrane transport"/>
    <property type="evidence" value="ECO:0007669"/>
    <property type="project" value="InterPro"/>
</dbReference>
<dbReference type="Pfam" id="PF00999">
    <property type="entry name" value="Na_H_Exchanger"/>
    <property type="match status" value="1"/>
</dbReference>
<name>A0A2D0NIA5_FLAN2</name>
<dbReference type="EMBL" id="PDUD01000002">
    <property type="protein sequence ID" value="PHN08235.1"/>
    <property type="molecule type" value="Genomic_DNA"/>
</dbReference>
<feature type="transmembrane region" description="Helical" evidence="10">
    <location>
        <begin position="273"/>
        <end position="294"/>
    </location>
</feature>
<dbReference type="GO" id="GO:0005886">
    <property type="term" value="C:plasma membrane"/>
    <property type="evidence" value="ECO:0007669"/>
    <property type="project" value="TreeGrafter"/>
</dbReference>
<comment type="caution">
    <text evidence="13">The sequence shown here is derived from an EMBL/GenBank/DDBJ whole genome shotgun (WGS) entry which is preliminary data.</text>
</comment>
<comment type="subcellular location">
    <subcellularLocation>
        <location evidence="1">Membrane</location>
        <topology evidence="1">Multi-pass membrane protein</topology>
    </subcellularLocation>
</comment>
<evidence type="ECO:0000256" key="7">
    <source>
        <dbReference type="ARBA" id="ARBA00022989"/>
    </source>
</evidence>
<dbReference type="InterPro" id="IPR006153">
    <property type="entry name" value="Cation/H_exchanger_TM"/>
</dbReference>
<keyword evidence="2" id="KW-0813">Transport</keyword>
<feature type="transmembrane region" description="Helical" evidence="10">
    <location>
        <begin position="188"/>
        <end position="207"/>
    </location>
</feature>
<feature type="transmembrane region" description="Helical" evidence="10">
    <location>
        <begin position="147"/>
        <end position="168"/>
    </location>
</feature>
<keyword evidence="9 10" id="KW-0472">Membrane</keyword>
<sequence length="570" mass="61684">MEEVHVLMPIIGLLLIGILAIAIMRKLRLSPIIGYLLAGILIGPHALGWIDESETTHLLAELGVVFLLFDIGLHFSLSSIWEARRDILGLGPLQMILCGLGFGGIALVLGFSLEMAIILGGAFALSSTAVVVQTLSERRQRNCPVGLTGTAILIFQDICAILILILAASMEGGEAAAGGGIGEALMLAIGKAVIAFIASVLIGRYLIDPLFRLLSQTRNEEVFTATALLVILAAAAATGEAGLSLTLGAFLGGMIISETPFRQVIQTEAKPFRNLLLGFFFITVGMSLDWHVLIGSWAEILLFLVALILVKVIMTSIAARLFGWTVPGSLQLSFLLAQGSEFVFVILAMPVVREAMGENAFGVLITGTAASLALTPAIAQLGNRLARLYRRRFSVSLPASETQARGHLAPVVVFGMGEIGRTVVDALKANDIAYEAIEMDYERFLSASADGYSVLFGDLADTRLMETLALGDRNAIVVTIVRYEISEALKPIMQTRYPELIRFIPVEDEDEKTRFEAVGMHAVVNRSFPRGLDLAAEVLRAQDIEWEKIQSWMQRQQERALPAEDLVLEV</sequence>
<evidence type="ECO:0000256" key="5">
    <source>
        <dbReference type="ARBA" id="ARBA00022692"/>
    </source>
</evidence>
<evidence type="ECO:0000259" key="12">
    <source>
        <dbReference type="Pfam" id="PF02254"/>
    </source>
</evidence>
<evidence type="ECO:0000256" key="4">
    <source>
        <dbReference type="ARBA" id="ARBA00022538"/>
    </source>
</evidence>
<dbReference type="InterPro" id="IPR003148">
    <property type="entry name" value="RCK_N"/>
</dbReference>
<dbReference type="Proteomes" id="UP000223913">
    <property type="component" value="Unassembled WGS sequence"/>
</dbReference>
<evidence type="ECO:0000313" key="13">
    <source>
        <dbReference type="EMBL" id="PHN08235.1"/>
    </source>
</evidence>
<dbReference type="OrthoDB" id="9781411at2"/>
<protein>
    <submittedName>
        <fullName evidence="13">Potassium transporter KefB</fullName>
    </submittedName>
</protein>
<dbReference type="RefSeq" id="WP_099148437.1">
    <property type="nucleotide sequence ID" value="NZ_PDUD01000002.1"/>
</dbReference>
<evidence type="ECO:0000256" key="3">
    <source>
        <dbReference type="ARBA" id="ARBA00022449"/>
    </source>
</evidence>
<keyword evidence="7 10" id="KW-1133">Transmembrane helix</keyword>
<keyword evidence="4" id="KW-0633">Potassium transport</keyword>
<feature type="transmembrane region" description="Helical" evidence="10">
    <location>
        <begin position="359"/>
        <end position="382"/>
    </location>
</feature>
<evidence type="ECO:0000256" key="1">
    <source>
        <dbReference type="ARBA" id="ARBA00004141"/>
    </source>
</evidence>
<dbReference type="Gene3D" id="3.40.50.720">
    <property type="entry name" value="NAD(P)-binding Rossmann-like Domain"/>
    <property type="match status" value="1"/>
</dbReference>
<evidence type="ECO:0000256" key="8">
    <source>
        <dbReference type="ARBA" id="ARBA00023065"/>
    </source>
</evidence>
<feature type="transmembrane region" description="Helical" evidence="10">
    <location>
        <begin position="32"/>
        <end position="50"/>
    </location>
</feature>
<organism evidence="13 14">
    <name type="scientific">Flavilitoribacter nigricans (strain ATCC 23147 / DSM 23189 / NBRC 102662 / NCIMB 1420 / SS-2)</name>
    <name type="common">Lewinella nigricans</name>
    <dbReference type="NCBI Taxonomy" id="1122177"/>
    <lineage>
        <taxon>Bacteria</taxon>
        <taxon>Pseudomonadati</taxon>
        <taxon>Bacteroidota</taxon>
        <taxon>Saprospiria</taxon>
        <taxon>Saprospirales</taxon>
        <taxon>Lewinellaceae</taxon>
        <taxon>Flavilitoribacter</taxon>
    </lineage>
</organism>
<dbReference type="PANTHER" id="PTHR46157:SF4">
    <property type="entry name" value="K(+) EFFLUX ANTIPORTER 3, CHLOROPLASTIC"/>
    <property type="match status" value="1"/>
</dbReference>
<feature type="transmembrane region" description="Helical" evidence="10">
    <location>
        <begin position="87"/>
        <end position="109"/>
    </location>
</feature>
<evidence type="ECO:0000313" key="14">
    <source>
        <dbReference type="Proteomes" id="UP000223913"/>
    </source>
</evidence>
<feature type="transmembrane region" description="Helical" evidence="10">
    <location>
        <begin position="334"/>
        <end position="353"/>
    </location>
</feature>
<feature type="domain" description="RCK N-terminal" evidence="12">
    <location>
        <begin position="411"/>
        <end position="525"/>
    </location>
</feature>
<dbReference type="Gene3D" id="1.20.1530.20">
    <property type="match status" value="1"/>
</dbReference>
<dbReference type="PANTHER" id="PTHR46157">
    <property type="entry name" value="K(+) EFFLUX ANTIPORTER 3, CHLOROPLASTIC"/>
    <property type="match status" value="1"/>
</dbReference>
<feature type="transmembrane region" description="Helical" evidence="10">
    <location>
        <begin position="56"/>
        <end position="75"/>
    </location>
</feature>
<reference evidence="13 14" key="1">
    <citation type="submission" date="2017-10" db="EMBL/GenBank/DDBJ databases">
        <title>The draft genome sequence of Lewinella nigricans NBRC 102662.</title>
        <authorList>
            <person name="Wang K."/>
        </authorList>
    </citation>
    <scope>NUCLEOTIDE SEQUENCE [LARGE SCALE GENOMIC DNA]</scope>
    <source>
        <strain evidence="13 14">NBRC 102662</strain>
    </source>
</reference>
<keyword evidence="6" id="KW-0630">Potassium</keyword>
<evidence type="ECO:0000256" key="2">
    <source>
        <dbReference type="ARBA" id="ARBA00022448"/>
    </source>
</evidence>
<dbReference type="SUPFAM" id="SSF51735">
    <property type="entry name" value="NAD(P)-binding Rossmann-fold domains"/>
    <property type="match status" value="1"/>
</dbReference>
<feature type="transmembrane region" description="Helical" evidence="10">
    <location>
        <begin position="115"/>
        <end position="135"/>
    </location>
</feature>
<keyword evidence="8" id="KW-0406">Ion transport</keyword>
<evidence type="ECO:0000259" key="11">
    <source>
        <dbReference type="Pfam" id="PF00999"/>
    </source>
</evidence>
<proteinExistence type="predicted"/>
<dbReference type="Pfam" id="PF02254">
    <property type="entry name" value="TrkA_N"/>
    <property type="match status" value="1"/>
</dbReference>
<evidence type="ECO:0000256" key="9">
    <source>
        <dbReference type="ARBA" id="ARBA00023136"/>
    </source>
</evidence>
<dbReference type="GO" id="GO:0015297">
    <property type="term" value="F:antiporter activity"/>
    <property type="evidence" value="ECO:0007669"/>
    <property type="project" value="UniProtKB-KW"/>
</dbReference>
<evidence type="ECO:0000256" key="10">
    <source>
        <dbReference type="SAM" id="Phobius"/>
    </source>
</evidence>
<gene>
    <name evidence="13" type="ORF">CRP01_02620</name>
</gene>
<accession>A0A2D0NIA5</accession>
<keyword evidence="3" id="KW-0050">Antiport</keyword>
<evidence type="ECO:0000256" key="6">
    <source>
        <dbReference type="ARBA" id="ARBA00022958"/>
    </source>
</evidence>
<keyword evidence="5 10" id="KW-0812">Transmembrane</keyword>